<dbReference type="PANTHER" id="PTHR10887:SF445">
    <property type="entry name" value="NFX1-TYPE ZINC FINGER-CONTAINING PROTEIN 1"/>
    <property type="match status" value="1"/>
</dbReference>
<dbReference type="InterPro" id="IPR000571">
    <property type="entry name" value="Znf_CCCH"/>
</dbReference>
<proteinExistence type="predicted"/>
<dbReference type="InterPro" id="IPR046439">
    <property type="entry name" value="ZF_RZ_dom"/>
</dbReference>
<organism evidence="11 12">
    <name type="scientific">Schizopora paradoxa</name>
    <dbReference type="NCBI Taxonomy" id="27342"/>
    <lineage>
        <taxon>Eukaryota</taxon>
        <taxon>Fungi</taxon>
        <taxon>Dikarya</taxon>
        <taxon>Basidiomycota</taxon>
        <taxon>Agaricomycotina</taxon>
        <taxon>Agaricomycetes</taxon>
        <taxon>Hymenochaetales</taxon>
        <taxon>Schizoporaceae</taxon>
        <taxon>Schizopora</taxon>
    </lineage>
</organism>
<dbReference type="CDD" id="cd06008">
    <property type="entry name" value="NF-X1-zinc-finger"/>
    <property type="match status" value="2"/>
</dbReference>
<dbReference type="PROSITE" id="PS50103">
    <property type="entry name" value="ZF_C3H1"/>
    <property type="match status" value="2"/>
</dbReference>
<feature type="domain" description="C3H1-type" evidence="9">
    <location>
        <begin position="48"/>
        <end position="76"/>
    </location>
</feature>
<name>A0A0H2RRK3_9AGAM</name>
<evidence type="ECO:0000313" key="11">
    <source>
        <dbReference type="EMBL" id="KLO14620.1"/>
    </source>
</evidence>
<dbReference type="InterPro" id="IPR041679">
    <property type="entry name" value="DNA2/NAM7-like_C"/>
</dbReference>
<dbReference type="SUPFAM" id="SSF52540">
    <property type="entry name" value="P-loop containing nucleoside triphosphate hydrolases"/>
    <property type="match status" value="1"/>
</dbReference>
<evidence type="ECO:0000256" key="2">
    <source>
        <dbReference type="ARBA" id="ARBA00022490"/>
    </source>
</evidence>
<dbReference type="InterPro" id="IPR027417">
    <property type="entry name" value="P-loop_NTPase"/>
</dbReference>
<dbReference type="SUPFAM" id="SSF90229">
    <property type="entry name" value="CCCH zinc finger"/>
    <property type="match status" value="1"/>
</dbReference>
<dbReference type="GO" id="GO:0002376">
    <property type="term" value="P:immune system process"/>
    <property type="evidence" value="ECO:0007669"/>
    <property type="project" value="UniProtKB-KW"/>
</dbReference>
<dbReference type="CDD" id="cd18808">
    <property type="entry name" value="SF1_C_Upf1"/>
    <property type="match status" value="1"/>
</dbReference>
<dbReference type="InParanoid" id="A0A0H2RRK3"/>
<feature type="zinc finger region" description="C3H1-type" evidence="7">
    <location>
        <begin position="48"/>
        <end position="76"/>
    </location>
</feature>
<dbReference type="SMART" id="SM00356">
    <property type="entry name" value="ZnF_C3H1"/>
    <property type="match status" value="2"/>
</dbReference>
<keyword evidence="12" id="KW-1185">Reference proteome</keyword>
<dbReference type="GO" id="GO:0031380">
    <property type="term" value="C:nuclear RNA-directed RNA polymerase complex"/>
    <property type="evidence" value="ECO:0007669"/>
    <property type="project" value="TreeGrafter"/>
</dbReference>
<keyword evidence="5 7" id="KW-0862">Zinc</keyword>
<sequence length="2329" mass="260452">MSKRTPCSFYSKPGGCRKGNTCTFAHNRPGTANTHNPCGNKPFSPSKGAPAGVCNFYWDSGKCKREFGCKFRHERPASNRSGPSIAAVETVSPFLSESGMAKISGSGSDAIPLFNTLGLDPSTTHNHIRVFLRDDFRFRTPQQMCSFASLLLNASASNKSWSNEEGQIFMGVIASTSGNGLLRLGDVISFSNVSIKNKPGSLSFQKGFLPILHYLSSEYVVKSPLGHLVNALYGQLHNNLDHVVEVLRTCIKDSMDSKSFGDPSKRTDKVSGSAIFLTLAIVLFEYLTRYKNAASTHEPLASFVTQLSESLEVWVGGISTVPPSFEDEIALEDSDRRAFVVNSLREKLRSVMNIVEREQRLVAKPASGSNGSTSNSVAVSEAFLSVLRAHYEGPGESRAGGPRHDNDFVDFRKIEVCPTDEELSSMLAPFLPANIPNGPHHFPNDSMERLLDIQFRLLREELLAPLRQSVQLLLADLDAPRSARINAHGTQLDNLRRSRGGRYRYEDKRNSIMFNVYTGVHVDGLACDSRRGMVVGLRMDAPPGTARGRTAGARAAFWKAGSGKKLMQGGLIAVLWKKGNGVQVHLGLVASSADDLAESARRDRETLVLKTQFFDPAANFAFLEAKQNSAAQEMVLVESPVMFESIRPFLEALKREPESFPFKKYLVHPNSGTIQDVLIDPPRYATVPNFSFALDCLVRREDGEESLFLRATDASAVGAMRSQLKARSRLDESQVDALVDCLTREVALIQGPPGTGKTFIGIELIRVLVNSRALPIVLIAFTNHALDHMLGAVLDAGITKKIVRLGGRSADEKIQKFSLGELERMAPRSRFALSFASERKKLKEIEAKMTSMLKRFLDSKVPSHTMNEYMSIHYPDFNSSINNPPPWISTVYQLRLQQNHSEETWKTVDHGKSIDMDSTLYSFWRSGEDLDFLCVPVKAKAQKNQSANRFEVLASARPQGKGKVVESTVDADTNFETESNSESDDDDDDDDDVPVEERYMKMVHYEEEAGSDEPENATGVPQLELARPQETSDDEVFSESSSDVLNLSDLNDVPGFFAHFGEEVPSIPVSNRDLGDLLDDVLCDVWRLSREERDNLHRFWIKECKEQYYQSRKDEFRRLSDEHASLRERERARDDEIRLGIMSTADVIGCTTTGAAKLTALLKGIGPRVMIVEEAGQVLESHILANLIGSTQHLILIGDPLQLRPTLNNYGLSMDNSEGQKLYRFDMSLMERLSSTGLAMSRLDVQRRMRPMVSSLIRNTLYKGLCDHEIVKVYPDVRGFAKNVFFFDHNHKETGGGDDSISKHNTFEVAMIRDLVKYLLRQGTYSAEGGVVVLCGYLGQLAKVRDALSSEVVVLIDERDQKELADRENDTEVEQESATISRVPINKRVRIRTVDNYQGEEADVVILSLVRNSGGAQVGLDGRGSANIGFFKSENRTNVAVSRAKHGLFILGNANDFSSRSKMWSTIIDDLRDQDAVGDAFPIRCFRHPDQTTYVSKPGQLELFAPDGGCLFPCDFRLQCGHSCPFKCHSDDEKHINVLCNQPCTRQCSRGHPCKKECAEACGKCKEKVRSVRLPCGHMADHVFCHELDELSKVYCRTQIRRDLPTCEHKPTLDCGFDISNYRCSSICGGKMTCCQNDCKSKCFDCQQLNGARRPELQDEGGDGELVPQVVQRAMHQVHRCKRTLNCGHQCSMDCSSDHVQSGCNMPCKEKCRQQCKHSKCKSRCSDPCAPCKERCTWSCPHFECPVPCGSICVRLPCDKPCTRKLKCGHPCPSVCGEECEDQMCLTAGCAATKQEELDKIADFIMQRSLRELDPGNGTVDDMTITLKGCGHTFTVETLDGHCQMKDFYEQDAEGKWLHLKDLAPDFMKPPSCPTCRSPITSSRYGRVMKRAHLDILEANVASNTGRAVNQAHQWHDALDATQIETRLKSLISLVTPGNVKTSKKDLKSRRSNQEGILNRNDLWSVSWESISPGNPEFHGVSAEEAKVWNKEVAGLKRIYTAAADIASMRSAHRNAWESSFNFLYREEMDKATRDISRAPRKPEEHAMRVAKMKIGQPKPLADRRFCVEAFWISLNVRFTLIKFARLWLELRRTRPNYMAKSGGLWRDYIGFLLKSCKRDAQVALCEAEASQSRRQISTSKMFVMLFALESFKFGFQMRRILGPLSVDERTAFRDRAQECFSEARAMFREEVLKHSNANGEDAEAFKVTFQQPTANILKEWNTLEKSVMDESFVEPLSSEEKLQVITAMKREFYNVAGHFYRCPNGHLYTIGDCGGATVTSRCPECGAAIGGSGHQLLQTNQRDLEYERIAREQGGYGQSPFPWNQFRD</sequence>
<evidence type="ECO:0000256" key="6">
    <source>
        <dbReference type="ARBA" id="ARBA00022859"/>
    </source>
</evidence>
<comment type="subcellular location">
    <subcellularLocation>
        <location evidence="1">Cytoplasm</location>
    </subcellularLocation>
</comment>
<dbReference type="Gene3D" id="3.40.50.300">
    <property type="entry name" value="P-loop containing nucleotide triphosphate hydrolases"/>
    <property type="match status" value="3"/>
</dbReference>
<evidence type="ECO:0000259" key="10">
    <source>
        <dbReference type="PROSITE" id="PS51981"/>
    </source>
</evidence>
<gene>
    <name evidence="11" type="ORF">SCHPADRAFT_826143</name>
</gene>
<dbReference type="GO" id="GO:0005737">
    <property type="term" value="C:cytoplasm"/>
    <property type="evidence" value="ECO:0007669"/>
    <property type="project" value="UniProtKB-SubCell"/>
</dbReference>
<keyword evidence="6" id="KW-0391">Immunity</keyword>
<dbReference type="GO" id="GO:0031048">
    <property type="term" value="P:regulatory ncRNA-mediated heterochromatin formation"/>
    <property type="evidence" value="ECO:0007669"/>
    <property type="project" value="TreeGrafter"/>
</dbReference>
<feature type="compositionally biased region" description="Acidic residues" evidence="8">
    <location>
        <begin position="973"/>
        <end position="993"/>
    </location>
</feature>
<feature type="region of interest" description="Disordered" evidence="8">
    <location>
        <begin position="957"/>
        <end position="993"/>
    </location>
</feature>
<dbReference type="PROSITE" id="PS51981">
    <property type="entry name" value="ZF_RZ"/>
    <property type="match status" value="1"/>
</dbReference>
<accession>A0A0H2RRK3</accession>
<dbReference type="GO" id="GO:0004386">
    <property type="term" value="F:helicase activity"/>
    <property type="evidence" value="ECO:0007669"/>
    <property type="project" value="InterPro"/>
</dbReference>
<dbReference type="GO" id="GO:0016787">
    <property type="term" value="F:hydrolase activity"/>
    <property type="evidence" value="ECO:0007669"/>
    <property type="project" value="UniProtKB-KW"/>
</dbReference>
<evidence type="ECO:0000256" key="3">
    <source>
        <dbReference type="ARBA" id="ARBA00022723"/>
    </source>
</evidence>
<dbReference type="PANTHER" id="PTHR10887">
    <property type="entry name" value="DNA2/NAM7 HELICASE FAMILY"/>
    <property type="match status" value="1"/>
</dbReference>
<reference evidence="11 12" key="1">
    <citation type="submission" date="2015-04" db="EMBL/GenBank/DDBJ databases">
        <title>Complete genome sequence of Schizopora paradoxa KUC8140, a cosmopolitan wood degrader in East Asia.</title>
        <authorList>
            <consortium name="DOE Joint Genome Institute"/>
            <person name="Min B."/>
            <person name="Park H."/>
            <person name="Jang Y."/>
            <person name="Kim J.-J."/>
            <person name="Kim K.H."/>
            <person name="Pangilinan J."/>
            <person name="Lipzen A."/>
            <person name="Riley R."/>
            <person name="Grigoriev I.V."/>
            <person name="Spatafora J.W."/>
            <person name="Choi I.-G."/>
        </authorList>
    </citation>
    <scope>NUCLEOTIDE SEQUENCE [LARGE SCALE GENOMIC DNA]</scope>
    <source>
        <strain evidence="11 12">KUC8140</strain>
    </source>
</reference>
<dbReference type="STRING" id="27342.A0A0H2RRK3"/>
<dbReference type="Pfam" id="PF13086">
    <property type="entry name" value="AAA_11"/>
    <property type="match status" value="2"/>
</dbReference>
<feature type="domain" description="RZ-type" evidence="10">
    <location>
        <begin position="2237"/>
        <end position="2313"/>
    </location>
</feature>
<evidence type="ECO:0000256" key="8">
    <source>
        <dbReference type="SAM" id="MobiDB-lite"/>
    </source>
</evidence>
<dbReference type="Pfam" id="PF20173">
    <property type="entry name" value="ZnF_RZ-type"/>
    <property type="match status" value="1"/>
</dbReference>
<protein>
    <submittedName>
        <fullName evidence="11">p-loop containing nucleoside triphosphate hydrolase protein</fullName>
    </submittedName>
</protein>
<feature type="domain" description="C3H1-type" evidence="9">
    <location>
        <begin position="1"/>
        <end position="29"/>
    </location>
</feature>
<evidence type="ECO:0000256" key="1">
    <source>
        <dbReference type="ARBA" id="ARBA00004496"/>
    </source>
</evidence>
<dbReference type="InterPro" id="IPR036855">
    <property type="entry name" value="Znf_CCCH_sf"/>
</dbReference>
<keyword evidence="4 7" id="KW-0863">Zinc-finger</keyword>
<dbReference type="InterPro" id="IPR047187">
    <property type="entry name" value="SF1_C_Upf1"/>
</dbReference>
<evidence type="ECO:0000256" key="4">
    <source>
        <dbReference type="ARBA" id="ARBA00022771"/>
    </source>
</evidence>
<dbReference type="Proteomes" id="UP000053477">
    <property type="component" value="Unassembled WGS sequence"/>
</dbReference>
<evidence type="ECO:0000256" key="7">
    <source>
        <dbReference type="PROSITE-ProRule" id="PRU00723"/>
    </source>
</evidence>
<evidence type="ECO:0000256" key="5">
    <source>
        <dbReference type="ARBA" id="ARBA00022833"/>
    </source>
</evidence>
<dbReference type="EMBL" id="KQ085941">
    <property type="protein sequence ID" value="KLO14620.1"/>
    <property type="molecule type" value="Genomic_DNA"/>
</dbReference>
<dbReference type="InterPro" id="IPR045055">
    <property type="entry name" value="DNA2/NAM7-like"/>
</dbReference>
<keyword evidence="11" id="KW-0378">Hydrolase</keyword>
<dbReference type="Pfam" id="PF13087">
    <property type="entry name" value="AAA_12"/>
    <property type="match status" value="1"/>
</dbReference>
<keyword evidence="3 7" id="KW-0479">Metal-binding</keyword>
<evidence type="ECO:0000313" key="12">
    <source>
        <dbReference type="Proteomes" id="UP000053477"/>
    </source>
</evidence>
<evidence type="ECO:0000259" key="9">
    <source>
        <dbReference type="PROSITE" id="PS50103"/>
    </source>
</evidence>
<dbReference type="GO" id="GO:0008270">
    <property type="term" value="F:zinc ion binding"/>
    <property type="evidence" value="ECO:0007669"/>
    <property type="project" value="UniProtKB-KW"/>
</dbReference>
<dbReference type="InterPro" id="IPR041677">
    <property type="entry name" value="DNA2/NAM7_AAA_11"/>
</dbReference>
<feature type="zinc finger region" description="C3H1-type" evidence="7">
    <location>
        <begin position="1"/>
        <end position="29"/>
    </location>
</feature>
<keyword evidence="2" id="KW-0963">Cytoplasm</keyword>
<dbReference type="OrthoDB" id="2423195at2759"/>